<protein>
    <submittedName>
        <fullName evidence="1">Uncharacterized protein</fullName>
    </submittedName>
</protein>
<proteinExistence type="predicted"/>
<sequence>MCHKHIYFNNSLTITMVAMKHYIKLENSGHNSCTNTDGTNYCKSSK</sequence>
<dbReference type="EMBL" id="GBRH01244659">
    <property type="protein sequence ID" value="JAD53236.1"/>
    <property type="molecule type" value="Transcribed_RNA"/>
</dbReference>
<organism evidence="1">
    <name type="scientific">Arundo donax</name>
    <name type="common">Giant reed</name>
    <name type="synonym">Donax arundinaceus</name>
    <dbReference type="NCBI Taxonomy" id="35708"/>
    <lineage>
        <taxon>Eukaryota</taxon>
        <taxon>Viridiplantae</taxon>
        <taxon>Streptophyta</taxon>
        <taxon>Embryophyta</taxon>
        <taxon>Tracheophyta</taxon>
        <taxon>Spermatophyta</taxon>
        <taxon>Magnoliopsida</taxon>
        <taxon>Liliopsida</taxon>
        <taxon>Poales</taxon>
        <taxon>Poaceae</taxon>
        <taxon>PACMAD clade</taxon>
        <taxon>Arundinoideae</taxon>
        <taxon>Arundineae</taxon>
        <taxon>Arundo</taxon>
    </lineage>
</organism>
<reference evidence="1" key="2">
    <citation type="journal article" date="2015" name="Data Brief">
        <title>Shoot transcriptome of the giant reed, Arundo donax.</title>
        <authorList>
            <person name="Barrero R.A."/>
            <person name="Guerrero F.D."/>
            <person name="Moolhuijzen P."/>
            <person name="Goolsby J.A."/>
            <person name="Tidwell J."/>
            <person name="Bellgard S.E."/>
            <person name="Bellgard M.I."/>
        </authorList>
    </citation>
    <scope>NUCLEOTIDE SEQUENCE</scope>
    <source>
        <tissue evidence="1">Shoot tissue taken approximately 20 cm above the soil surface</tissue>
    </source>
</reference>
<name>A0A0A9AQ36_ARUDO</name>
<accession>A0A0A9AQ36</accession>
<evidence type="ECO:0000313" key="1">
    <source>
        <dbReference type="EMBL" id="JAD53236.1"/>
    </source>
</evidence>
<dbReference type="AlphaFoldDB" id="A0A0A9AQ36"/>
<reference evidence="1" key="1">
    <citation type="submission" date="2014-09" db="EMBL/GenBank/DDBJ databases">
        <authorList>
            <person name="Magalhaes I.L.F."/>
            <person name="Oliveira U."/>
            <person name="Santos F.R."/>
            <person name="Vidigal T.H.D.A."/>
            <person name="Brescovit A.D."/>
            <person name="Santos A.J."/>
        </authorList>
    </citation>
    <scope>NUCLEOTIDE SEQUENCE</scope>
    <source>
        <tissue evidence="1">Shoot tissue taken approximately 20 cm above the soil surface</tissue>
    </source>
</reference>